<comment type="catalytic activity">
    <reaction evidence="3">
        <text>3',5'-cyclic UMP + H2O = UMP + H(+)</text>
        <dbReference type="Rhea" id="RHEA:70575"/>
        <dbReference type="ChEBI" id="CHEBI:15377"/>
        <dbReference type="ChEBI" id="CHEBI:15378"/>
        <dbReference type="ChEBI" id="CHEBI:57865"/>
        <dbReference type="ChEBI" id="CHEBI:184387"/>
    </reaction>
    <physiologicalReaction direction="left-to-right" evidence="3">
        <dbReference type="Rhea" id="RHEA:70576"/>
    </physiologicalReaction>
</comment>
<organism evidence="5 6">
    <name type="scientific">Paenibacillus chibensis</name>
    <dbReference type="NCBI Taxonomy" id="59846"/>
    <lineage>
        <taxon>Bacteria</taxon>
        <taxon>Bacillati</taxon>
        <taxon>Bacillota</taxon>
        <taxon>Bacilli</taxon>
        <taxon>Bacillales</taxon>
        <taxon>Paenibacillaceae</taxon>
        <taxon>Paenibacillus</taxon>
    </lineage>
</organism>
<dbReference type="Gene3D" id="3.60.15.10">
    <property type="entry name" value="Ribonuclease Z/Hydroxyacylglutathione hydrolase-like"/>
    <property type="match status" value="1"/>
</dbReference>
<dbReference type="CDD" id="cd07725">
    <property type="entry name" value="TTHA1429-like_MBL-fold"/>
    <property type="match status" value="1"/>
</dbReference>
<evidence type="ECO:0000313" key="6">
    <source>
        <dbReference type="Proteomes" id="UP001343257"/>
    </source>
</evidence>
<dbReference type="RefSeq" id="WP_328274992.1">
    <property type="nucleotide sequence ID" value="NZ_JARTLD010000004.1"/>
</dbReference>
<feature type="domain" description="Metallo-beta-lactamase" evidence="4">
    <location>
        <begin position="7"/>
        <end position="220"/>
    </location>
</feature>
<dbReference type="InterPro" id="IPR036866">
    <property type="entry name" value="RibonucZ/Hydroxyglut_hydro"/>
</dbReference>
<dbReference type="Gene3D" id="1.10.10.10">
    <property type="entry name" value="Winged helix-like DNA-binding domain superfamily/Winged helix DNA-binding domain"/>
    <property type="match status" value="1"/>
</dbReference>
<evidence type="ECO:0000313" key="5">
    <source>
        <dbReference type="EMBL" id="MED5016076.1"/>
    </source>
</evidence>
<dbReference type="InterPro" id="IPR036388">
    <property type="entry name" value="WH-like_DNA-bd_sf"/>
</dbReference>
<dbReference type="EMBL" id="JARTLD010000004">
    <property type="protein sequence ID" value="MED5016076.1"/>
    <property type="molecule type" value="Genomic_DNA"/>
</dbReference>
<comment type="catalytic activity">
    <reaction evidence="1">
        <text>3',5'-cyclic CMP + H2O = CMP + H(+)</text>
        <dbReference type="Rhea" id="RHEA:72675"/>
        <dbReference type="ChEBI" id="CHEBI:15377"/>
        <dbReference type="ChEBI" id="CHEBI:15378"/>
        <dbReference type="ChEBI" id="CHEBI:58003"/>
        <dbReference type="ChEBI" id="CHEBI:60377"/>
    </reaction>
    <physiologicalReaction direction="left-to-right" evidence="1">
        <dbReference type="Rhea" id="RHEA:72676"/>
    </physiologicalReaction>
</comment>
<comment type="function">
    <text evidence="2">Counteracts the endogenous Pycsar antiviral defense system. Phosphodiesterase that enables metal-dependent hydrolysis of host cyclic nucleotide Pycsar defense signals such as cCMP and cUMP.</text>
</comment>
<evidence type="ECO:0000256" key="3">
    <source>
        <dbReference type="ARBA" id="ARBA00048505"/>
    </source>
</evidence>
<dbReference type="SMART" id="SM00849">
    <property type="entry name" value="Lactamase_B"/>
    <property type="match status" value="1"/>
</dbReference>
<accession>A0ABU6PPI8</accession>
<dbReference type="InterPro" id="IPR001279">
    <property type="entry name" value="Metallo-B-lactamas"/>
</dbReference>
<comment type="caution">
    <text evidence="5">The sequence shown here is derived from an EMBL/GenBank/DDBJ whole genome shotgun (WGS) entry which is preliminary data.</text>
</comment>
<proteinExistence type="predicted"/>
<sequence>MSYPLRWVNSYILREPDGYTIIDPGPHTPENEEEWEKAMHELGFSFRDVKNVVLTHHHPDHLGCAGWIQQQAGCKVWMSKRSFQEAERMWGATSTMNTDLPELFRRNGMPEAWTSQLEVHMNSFVPQITPRPDVAWIPEGQRFAMGGRGWLPVETAGHAPGHVSFYDEESRDILCGDAVLPQISPNVSLMPGSDPEPLQSFLQGLLKLKNLEVGTAYPGHRNPFQHFGERIEALLLHHEERLVKIEQLLDPAPATGFELCTALFSSKLGIHQMRFAMCETLAHTRELERRGRITAFEDNDGILYFKMT</sequence>
<evidence type="ECO:0000259" key="4">
    <source>
        <dbReference type="SMART" id="SM00849"/>
    </source>
</evidence>
<dbReference type="Pfam" id="PF21221">
    <property type="entry name" value="B_lactamase-like_C"/>
    <property type="match status" value="1"/>
</dbReference>
<dbReference type="PANTHER" id="PTHR23131">
    <property type="entry name" value="ENDORIBONUCLEASE LACTB2"/>
    <property type="match status" value="1"/>
</dbReference>
<gene>
    <name evidence="5" type="ORF">P9847_02015</name>
</gene>
<name>A0ABU6PPI8_9BACL</name>
<evidence type="ECO:0000256" key="2">
    <source>
        <dbReference type="ARBA" id="ARBA00034301"/>
    </source>
</evidence>
<dbReference type="Proteomes" id="UP001343257">
    <property type="component" value="Unassembled WGS sequence"/>
</dbReference>
<dbReference type="Pfam" id="PF00753">
    <property type="entry name" value="Lactamase_B"/>
    <property type="match status" value="1"/>
</dbReference>
<dbReference type="SUPFAM" id="SSF56281">
    <property type="entry name" value="Metallo-hydrolase/oxidoreductase"/>
    <property type="match status" value="1"/>
</dbReference>
<keyword evidence="6" id="KW-1185">Reference proteome</keyword>
<dbReference type="InterPro" id="IPR048933">
    <property type="entry name" value="B_lactamase-like_C"/>
</dbReference>
<dbReference type="PANTHER" id="PTHR23131:SF4">
    <property type="entry name" value="METALLO-BETA-LACTAMASE SUPERFAMILY POTEIN"/>
    <property type="match status" value="1"/>
</dbReference>
<reference evidence="5 6" key="1">
    <citation type="submission" date="2023-03" db="EMBL/GenBank/DDBJ databases">
        <title>Bacillus Genome Sequencing.</title>
        <authorList>
            <person name="Dunlap C."/>
        </authorList>
    </citation>
    <scope>NUCLEOTIDE SEQUENCE [LARGE SCALE GENOMIC DNA]</scope>
    <source>
        <strain evidence="5 6">NRS-52</strain>
    </source>
</reference>
<protein>
    <submittedName>
        <fullName evidence="5">MBL fold metallo-hydrolase</fullName>
    </submittedName>
</protein>
<evidence type="ECO:0000256" key="1">
    <source>
        <dbReference type="ARBA" id="ARBA00034221"/>
    </source>
</evidence>
<dbReference type="InterPro" id="IPR050662">
    <property type="entry name" value="Sec-metab_biosynth-thioest"/>
</dbReference>